<sequence>VKANMEWADIRLLRRAGVRSVQPGIESLSTEALRALKKGATAFQNLRFLLGCAEFGVRAGWNILTGFPGETPASITAQTDLITSLTHLEPPDTDILPVHFDRFSPYTQSPESYGLRLRRPLPGYRFAYPKLPERDLWDIAYHFEGEFTDDPRNPGLRQRLAARVNFWRTRHQQARFGYRLGFDSVLLSDRRPDLPARDTRLTGDRARLFRALIGGTRLRDLWALGWDKGELETVLEEWRRRRWVYTEGTKVIALAVRQQPSAHRSPPARNAPGRPRTHFPISPERRGI</sequence>
<organism evidence="7 8">
    <name type="scientific">Streptomyces orinoci</name>
    <name type="common">Streptoverticillium orinoci</name>
    <dbReference type="NCBI Taxonomy" id="67339"/>
    <lineage>
        <taxon>Bacteria</taxon>
        <taxon>Bacillati</taxon>
        <taxon>Actinomycetota</taxon>
        <taxon>Actinomycetes</taxon>
        <taxon>Kitasatosporales</taxon>
        <taxon>Streptomycetaceae</taxon>
        <taxon>Streptomyces</taxon>
    </lineage>
</organism>
<dbReference type="EMBL" id="JBFAUK010000011">
    <property type="protein sequence ID" value="MEV5507941.1"/>
    <property type="molecule type" value="Genomic_DNA"/>
</dbReference>
<feature type="region of interest" description="Disordered" evidence="6">
    <location>
        <begin position="258"/>
        <end position="288"/>
    </location>
</feature>
<dbReference type="PANTHER" id="PTHR43409:SF16">
    <property type="entry name" value="SLR0320 PROTEIN"/>
    <property type="match status" value="1"/>
</dbReference>
<dbReference type="Gene3D" id="3.30.750.200">
    <property type="match status" value="1"/>
</dbReference>
<dbReference type="Proteomes" id="UP001552594">
    <property type="component" value="Unassembled WGS sequence"/>
</dbReference>
<dbReference type="InterPro" id="IPR051198">
    <property type="entry name" value="BchE-like"/>
</dbReference>
<dbReference type="PANTHER" id="PTHR43409">
    <property type="entry name" value="ANAEROBIC MAGNESIUM-PROTOPORPHYRIN IX MONOMETHYL ESTER CYCLASE-RELATED"/>
    <property type="match status" value="1"/>
</dbReference>
<evidence type="ECO:0000256" key="2">
    <source>
        <dbReference type="ARBA" id="ARBA00022691"/>
    </source>
</evidence>
<dbReference type="SUPFAM" id="SSF102114">
    <property type="entry name" value="Radical SAM enzymes"/>
    <property type="match status" value="1"/>
</dbReference>
<feature type="non-terminal residue" evidence="7">
    <location>
        <position position="1"/>
    </location>
</feature>
<dbReference type="InterPro" id="IPR058240">
    <property type="entry name" value="rSAM_sf"/>
</dbReference>
<keyword evidence="2" id="KW-0949">S-adenosyl-L-methionine</keyword>
<keyword evidence="8" id="KW-1185">Reference proteome</keyword>
<evidence type="ECO:0000256" key="5">
    <source>
        <dbReference type="ARBA" id="ARBA00023014"/>
    </source>
</evidence>
<accession>A0ABV3JYH8</accession>
<reference evidence="7 8" key="1">
    <citation type="submission" date="2024-06" db="EMBL/GenBank/DDBJ databases">
        <title>The Natural Products Discovery Center: Release of the First 8490 Sequenced Strains for Exploring Actinobacteria Biosynthetic Diversity.</title>
        <authorList>
            <person name="Kalkreuter E."/>
            <person name="Kautsar S.A."/>
            <person name="Yang D."/>
            <person name="Bader C.D."/>
            <person name="Teijaro C.N."/>
            <person name="Fluegel L."/>
            <person name="Davis C.M."/>
            <person name="Simpson J.R."/>
            <person name="Lauterbach L."/>
            <person name="Steele A.D."/>
            <person name="Gui C."/>
            <person name="Meng S."/>
            <person name="Li G."/>
            <person name="Viehrig K."/>
            <person name="Ye F."/>
            <person name="Su P."/>
            <person name="Kiefer A.F."/>
            <person name="Nichols A."/>
            <person name="Cepeda A.J."/>
            <person name="Yan W."/>
            <person name="Fan B."/>
            <person name="Jiang Y."/>
            <person name="Adhikari A."/>
            <person name="Zheng C.-J."/>
            <person name="Schuster L."/>
            <person name="Cowan T.M."/>
            <person name="Smanski M.J."/>
            <person name="Chevrette M.G."/>
            <person name="De Carvalho L.P.S."/>
            <person name="Shen B."/>
        </authorList>
    </citation>
    <scope>NUCLEOTIDE SEQUENCE [LARGE SCALE GENOMIC DNA]</scope>
    <source>
        <strain evidence="7 8">NPDC052347</strain>
    </source>
</reference>
<comment type="caution">
    <text evidence="7">The sequence shown here is derived from an EMBL/GenBank/DDBJ whole genome shotgun (WGS) entry which is preliminary data.</text>
</comment>
<proteinExistence type="predicted"/>
<comment type="cofactor">
    <cofactor evidence="1">
        <name>[4Fe-4S] cluster</name>
        <dbReference type="ChEBI" id="CHEBI:49883"/>
    </cofactor>
</comment>
<evidence type="ECO:0000256" key="6">
    <source>
        <dbReference type="SAM" id="MobiDB-lite"/>
    </source>
</evidence>
<keyword evidence="5" id="KW-0411">Iron-sulfur</keyword>
<keyword evidence="4" id="KW-0408">Iron</keyword>
<evidence type="ECO:0000256" key="1">
    <source>
        <dbReference type="ARBA" id="ARBA00001966"/>
    </source>
</evidence>
<evidence type="ECO:0000313" key="7">
    <source>
        <dbReference type="EMBL" id="MEV5507941.1"/>
    </source>
</evidence>
<keyword evidence="3" id="KW-0479">Metal-binding</keyword>
<evidence type="ECO:0000256" key="4">
    <source>
        <dbReference type="ARBA" id="ARBA00023004"/>
    </source>
</evidence>
<name>A0ABV3JYH8_STRON</name>
<evidence type="ECO:0000313" key="8">
    <source>
        <dbReference type="Proteomes" id="UP001552594"/>
    </source>
</evidence>
<evidence type="ECO:0000256" key="3">
    <source>
        <dbReference type="ARBA" id="ARBA00022723"/>
    </source>
</evidence>
<gene>
    <name evidence="7" type="ORF">AB0L16_15905</name>
</gene>
<protein>
    <submittedName>
        <fullName evidence="7">RiPP maturation radical SAM protein 1</fullName>
    </submittedName>
</protein>